<keyword evidence="13" id="KW-0418">Kinase</keyword>
<dbReference type="InterPro" id="IPR013749">
    <property type="entry name" value="PM/HMP-P_kinase-1"/>
</dbReference>
<dbReference type="SUPFAM" id="SSF53613">
    <property type="entry name" value="Ribokinase-like"/>
    <property type="match status" value="1"/>
</dbReference>
<dbReference type="GO" id="GO:0008972">
    <property type="term" value="F:phosphomethylpyrimidine kinase activity"/>
    <property type="evidence" value="ECO:0007669"/>
    <property type="project" value="UniProtKB-EC"/>
</dbReference>
<evidence type="ECO:0000256" key="3">
    <source>
        <dbReference type="ARBA" id="ARBA00004769"/>
    </source>
</evidence>
<gene>
    <name evidence="13" type="primary">thiD</name>
    <name evidence="13" type="ORF">ACFFHQ_04440</name>
</gene>
<evidence type="ECO:0000313" key="13">
    <source>
        <dbReference type="EMBL" id="MFC0296721.1"/>
    </source>
</evidence>
<sequence>MVYKALTIAGSDSGGGAGIQADLKTFQELGVFGMSAITAVTAQNTLGVQGVYPLSAEAVAAQIESVAADLGADAVKTGMLFSAEIIRTVAEQVKKHKWERLVVDPVMIAKGGAPLLQEEAAAALKEELLPLALVITPNIPEAEALTGVVIRTMDDRREAARLLHRMGARYVVVKGGHDDDGEETVDLLYNGSEFSYFKSKRIDTRHTHGTGCTFAAAIAAELAKGRQVVDAVATAKSFVQAAISHPLGIGQGHGPTNHWAYRQYGE</sequence>
<dbReference type="Proteomes" id="UP001589785">
    <property type="component" value="Unassembled WGS sequence"/>
</dbReference>
<keyword evidence="8" id="KW-0784">Thiamine biosynthesis</keyword>
<dbReference type="RefSeq" id="WP_066232924.1">
    <property type="nucleotide sequence ID" value="NZ_JBHLVN010000020.1"/>
</dbReference>
<evidence type="ECO:0000256" key="10">
    <source>
        <dbReference type="ARBA" id="ARBA00042102"/>
    </source>
</evidence>
<evidence type="ECO:0000259" key="12">
    <source>
        <dbReference type="Pfam" id="PF08543"/>
    </source>
</evidence>
<dbReference type="PANTHER" id="PTHR20858:SF17">
    <property type="entry name" value="HYDROXYMETHYLPYRIMIDINE_PHOSPHOMETHYLPYRIMIDINE KINASE THI20-RELATED"/>
    <property type="match status" value="1"/>
</dbReference>
<dbReference type="InterPro" id="IPR004399">
    <property type="entry name" value="HMP/HMP-P_kinase_dom"/>
</dbReference>
<comment type="similarity">
    <text evidence="4">Belongs to the ThiD family.</text>
</comment>
<evidence type="ECO:0000256" key="9">
    <source>
        <dbReference type="ARBA" id="ARBA00037917"/>
    </source>
</evidence>
<dbReference type="GO" id="GO:0008902">
    <property type="term" value="F:hydroxymethylpyrimidine kinase activity"/>
    <property type="evidence" value="ECO:0007669"/>
    <property type="project" value="UniProtKB-EC"/>
</dbReference>
<dbReference type="EC" id="2.7.4.7" evidence="6"/>
<dbReference type="InterPro" id="IPR029056">
    <property type="entry name" value="Ribokinase-like"/>
</dbReference>
<comment type="caution">
    <text evidence="13">The sequence shown here is derived from an EMBL/GenBank/DDBJ whole genome shotgun (WGS) entry which is preliminary data.</text>
</comment>
<evidence type="ECO:0000256" key="4">
    <source>
        <dbReference type="ARBA" id="ARBA00009879"/>
    </source>
</evidence>
<comment type="pathway">
    <text evidence="3">Cofactor biosynthesis; thiamine diphosphate biosynthesis; 4-amino-2-methyl-5-diphosphomethylpyrimidine from 5-amino-1-(5-phospho-D-ribosyl)imidazole: step 3/3.</text>
</comment>
<dbReference type="NCBIfam" id="TIGR00097">
    <property type="entry name" value="HMP-P_kinase"/>
    <property type="match status" value="1"/>
</dbReference>
<evidence type="ECO:0000256" key="1">
    <source>
        <dbReference type="ARBA" id="ARBA00000151"/>
    </source>
</evidence>
<comment type="catalytic activity">
    <reaction evidence="1">
        <text>4-amino-5-hydroxymethyl-2-methylpyrimidine + ATP = 4-amino-2-methyl-5-(phosphooxymethyl)pyrimidine + ADP + H(+)</text>
        <dbReference type="Rhea" id="RHEA:23096"/>
        <dbReference type="ChEBI" id="CHEBI:15378"/>
        <dbReference type="ChEBI" id="CHEBI:16892"/>
        <dbReference type="ChEBI" id="CHEBI:30616"/>
        <dbReference type="ChEBI" id="CHEBI:58354"/>
        <dbReference type="ChEBI" id="CHEBI:456216"/>
        <dbReference type="EC" id="2.7.1.49"/>
    </reaction>
</comment>
<dbReference type="PANTHER" id="PTHR20858">
    <property type="entry name" value="PHOSPHOMETHYLPYRIMIDINE KINASE"/>
    <property type="match status" value="1"/>
</dbReference>
<keyword evidence="13" id="KW-0808">Transferase</keyword>
<dbReference type="Pfam" id="PF08543">
    <property type="entry name" value="Phos_pyr_kin"/>
    <property type="match status" value="1"/>
</dbReference>
<evidence type="ECO:0000313" key="14">
    <source>
        <dbReference type="Proteomes" id="UP001589785"/>
    </source>
</evidence>
<protein>
    <recommendedName>
        <fullName evidence="7">Hydroxymethylpyrimidine/phosphomethylpyrimidine kinase</fullName>
        <ecNumber evidence="5">2.7.1.49</ecNumber>
        <ecNumber evidence="6">2.7.4.7</ecNumber>
    </recommendedName>
    <alternativeName>
        <fullName evidence="10">Hydroxymethylpyrimidine kinase</fullName>
    </alternativeName>
    <alternativeName>
        <fullName evidence="11">Hydroxymethylpyrimidine phosphate kinase</fullName>
    </alternativeName>
</protein>
<comment type="pathway">
    <text evidence="9">Cofactor biosynthesis; thiamine diphosphate biosynthesis; 4-amino-2-methyl-5-diphosphomethylpyrimidine from 5-amino-1-(5-phospho-D-ribosyl)imidazole: step 2/3.</text>
</comment>
<evidence type="ECO:0000256" key="2">
    <source>
        <dbReference type="ARBA" id="ARBA00000565"/>
    </source>
</evidence>
<feature type="domain" description="Pyridoxamine kinase/Phosphomethylpyrimidine kinase" evidence="12">
    <location>
        <begin position="12"/>
        <end position="257"/>
    </location>
</feature>
<name>A0ABV6GQG4_9BACL</name>
<keyword evidence="14" id="KW-1185">Reference proteome</keyword>
<proteinExistence type="inferred from homology"/>
<organism evidence="13 14">
    <name type="scientific">Geobacillus jurassicus</name>
    <dbReference type="NCBI Taxonomy" id="235932"/>
    <lineage>
        <taxon>Bacteria</taxon>
        <taxon>Bacillati</taxon>
        <taxon>Bacillota</taxon>
        <taxon>Bacilli</taxon>
        <taxon>Bacillales</taxon>
        <taxon>Anoxybacillaceae</taxon>
        <taxon>Geobacillus</taxon>
    </lineage>
</organism>
<dbReference type="Gene3D" id="3.40.1190.20">
    <property type="match status" value="1"/>
</dbReference>
<dbReference type="EC" id="2.7.1.49" evidence="5"/>
<comment type="catalytic activity">
    <reaction evidence="2">
        <text>4-amino-2-methyl-5-(phosphooxymethyl)pyrimidine + ATP = 4-amino-2-methyl-5-(diphosphooxymethyl)pyrimidine + ADP</text>
        <dbReference type="Rhea" id="RHEA:19893"/>
        <dbReference type="ChEBI" id="CHEBI:30616"/>
        <dbReference type="ChEBI" id="CHEBI:57841"/>
        <dbReference type="ChEBI" id="CHEBI:58354"/>
        <dbReference type="ChEBI" id="CHEBI:456216"/>
        <dbReference type="EC" id="2.7.4.7"/>
    </reaction>
</comment>
<evidence type="ECO:0000256" key="6">
    <source>
        <dbReference type="ARBA" id="ARBA00012963"/>
    </source>
</evidence>
<evidence type="ECO:0000256" key="11">
    <source>
        <dbReference type="ARBA" id="ARBA00043176"/>
    </source>
</evidence>
<evidence type="ECO:0000256" key="5">
    <source>
        <dbReference type="ARBA" id="ARBA00012135"/>
    </source>
</evidence>
<dbReference type="EMBL" id="JBHLVN010000020">
    <property type="protein sequence ID" value="MFC0296721.1"/>
    <property type="molecule type" value="Genomic_DNA"/>
</dbReference>
<dbReference type="CDD" id="cd01169">
    <property type="entry name" value="HMPP_kinase"/>
    <property type="match status" value="1"/>
</dbReference>
<evidence type="ECO:0000256" key="7">
    <source>
        <dbReference type="ARBA" id="ARBA00019161"/>
    </source>
</evidence>
<accession>A0ABV6GQG4</accession>
<evidence type="ECO:0000256" key="8">
    <source>
        <dbReference type="ARBA" id="ARBA00022977"/>
    </source>
</evidence>
<reference evidence="13 14" key="1">
    <citation type="submission" date="2024-09" db="EMBL/GenBank/DDBJ databases">
        <authorList>
            <person name="Sun Q."/>
            <person name="Mori K."/>
        </authorList>
    </citation>
    <scope>NUCLEOTIDE SEQUENCE [LARGE SCALE GENOMIC DNA]</scope>
    <source>
        <strain evidence="13 14">CCM 7224</strain>
    </source>
</reference>